<dbReference type="RefSeq" id="WP_245784817.1">
    <property type="nucleotide sequence ID" value="NZ_FPBA01000015.1"/>
</dbReference>
<dbReference type="PANTHER" id="PTHR37017">
    <property type="entry name" value="AB HYDROLASE-1 DOMAIN-CONTAINING PROTEIN-RELATED"/>
    <property type="match status" value="1"/>
</dbReference>
<evidence type="ECO:0000313" key="3">
    <source>
        <dbReference type="Proteomes" id="UP000199546"/>
    </source>
</evidence>
<dbReference type="AlphaFoldDB" id="A0A1I7BQN1"/>
<dbReference type="InterPro" id="IPR000073">
    <property type="entry name" value="AB_hydrolase_1"/>
</dbReference>
<dbReference type="Gene3D" id="3.40.50.1820">
    <property type="entry name" value="alpha/beta hydrolase"/>
    <property type="match status" value="1"/>
</dbReference>
<dbReference type="InterPro" id="IPR052897">
    <property type="entry name" value="Sec-Metab_Biosynth_Hydrolase"/>
</dbReference>
<evidence type="ECO:0000313" key="2">
    <source>
        <dbReference type="EMBL" id="SFT89433.1"/>
    </source>
</evidence>
<reference evidence="3" key="1">
    <citation type="submission" date="2016-10" db="EMBL/GenBank/DDBJ databases">
        <authorList>
            <person name="Varghese N."/>
            <person name="Submissions S."/>
        </authorList>
    </citation>
    <scope>NUCLEOTIDE SEQUENCE [LARGE SCALE GENOMIC DNA]</scope>
    <source>
        <strain evidence="3">DSM 46136</strain>
    </source>
</reference>
<dbReference type="EMBL" id="FPBA01000015">
    <property type="protein sequence ID" value="SFT89433.1"/>
    <property type="molecule type" value="Genomic_DNA"/>
</dbReference>
<protein>
    <submittedName>
        <fullName evidence="2">Pimeloyl-ACP methyl ester carboxylesterase</fullName>
    </submittedName>
</protein>
<organism evidence="2 3">
    <name type="scientific">Geodermatophilus amargosae</name>
    <dbReference type="NCBI Taxonomy" id="1296565"/>
    <lineage>
        <taxon>Bacteria</taxon>
        <taxon>Bacillati</taxon>
        <taxon>Actinomycetota</taxon>
        <taxon>Actinomycetes</taxon>
        <taxon>Geodermatophilales</taxon>
        <taxon>Geodermatophilaceae</taxon>
        <taxon>Geodermatophilus</taxon>
    </lineage>
</organism>
<proteinExistence type="predicted"/>
<dbReference type="Proteomes" id="UP000199546">
    <property type="component" value="Unassembled WGS sequence"/>
</dbReference>
<gene>
    <name evidence="2" type="ORF">SAMN05660657_03765</name>
</gene>
<feature type="domain" description="AB hydrolase-1" evidence="1">
    <location>
        <begin position="1"/>
        <end position="222"/>
    </location>
</feature>
<dbReference type="Pfam" id="PF12697">
    <property type="entry name" value="Abhydrolase_6"/>
    <property type="match status" value="1"/>
</dbReference>
<sequence length="233" mass="24617">MVLVHGAFADSSSWNGVIAQLRRHGHPVIAAANPLRGLHDDARSLRSVLDSVDGPIVVAGHSYGGTVVSEAADGHPRVTALVHVAGFSPEEGESTGELAAVFPGGELGPALRPVPVTTDDRGTVTDLHIRQDRFREVFAADVPRTVADLMAVTQRPVVADALEDEATRAAWKTVPSWTLVTTQDLAVPADSMRFMAERARSRTVEIDASRAVTVARPGAVARLIDEAVRATAG</sequence>
<name>A0A1I7BQN1_9ACTN</name>
<dbReference type="GO" id="GO:0003824">
    <property type="term" value="F:catalytic activity"/>
    <property type="evidence" value="ECO:0007669"/>
    <property type="project" value="UniProtKB-ARBA"/>
</dbReference>
<evidence type="ECO:0000259" key="1">
    <source>
        <dbReference type="Pfam" id="PF12697"/>
    </source>
</evidence>
<dbReference type="InterPro" id="IPR029058">
    <property type="entry name" value="AB_hydrolase_fold"/>
</dbReference>
<dbReference type="STRING" id="1296565.SAMN05660657_03765"/>
<accession>A0A1I7BQN1</accession>
<dbReference type="SUPFAM" id="SSF53474">
    <property type="entry name" value="alpha/beta-Hydrolases"/>
    <property type="match status" value="1"/>
</dbReference>
<dbReference type="PANTHER" id="PTHR37017:SF11">
    <property type="entry name" value="ESTERASE_LIPASE_THIOESTERASE DOMAIN-CONTAINING PROTEIN"/>
    <property type="match status" value="1"/>
</dbReference>
<keyword evidence="3" id="KW-1185">Reference proteome</keyword>